<evidence type="ECO:0000313" key="9">
    <source>
        <dbReference type="Proteomes" id="UP000184172"/>
    </source>
</evidence>
<dbReference type="InterPro" id="IPR010998">
    <property type="entry name" value="Integrase_recombinase_N"/>
</dbReference>
<dbReference type="GO" id="GO:0003677">
    <property type="term" value="F:DNA binding"/>
    <property type="evidence" value="ECO:0007669"/>
    <property type="project" value="UniProtKB-UniRule"/>
</dbReference>
<keyword evidence="9" id="KW-1185">Reference proteome</keyword>
<dbReference type="Pfam" id="PF00589">
    <property type="entry name" value="Phage_integrase"/>
    <property type="match status" value="1"/>
</dbReference>
<keyword evidence="4" id="KW-0233">DNA recombination</keyword>
<dbReference type="InterPro" id="IPR002104">
    <property type="entry name" value="Integrase_catalytic"/>
</dbReference>
<keyword evidence="3 5" id="KW-0238">DNA-binding</keyword>
<dbReference type="PANTHER" id="PTHR30349">
    <property type="entry name" value="PHAGE INTEGRASE-RELATED"/>
    <property type="match status" value="1"/>
</dbReference>
<name>A0A1M6MLF7_9FLAO</name>
<accession>A0A1M6MLF7</accession>
<dbReference type="PROSITE" id="PS51900">
    <property type="entry name" value="CB"/>
    <property type="match status" value="1"/>
</dbReference>
<dbReference type="GO" id="GO:0006310">
    <property type="term" value="P:DNA recombination"/>
    <property type="evidence" value="ECO:0007669"/>
    <property type="project" value="UniProtKB-KW"/>
</dbReference>
<dbReference type="InterPro" id="IPR050090">
    <property type="entry name" value="Tyrosine_recombinase_XerCD"/>
</dbReference>
<feature type="domain" description="Tyr recombinase" evidence="6">
    <location>
        <begin position="200"/>
        <end position="375"/>
    </location>
</feature>
<dbReference type="GO" id="GO:0015074">
    <property type="term" value="P:DNA integration"/>
    <property type="evidence" value="ECO:0007669"/>
    <property type="project" value="UniProtKB-KW"/>
</dbReference>
<dbReference type="Pfam" id="PF13495">
    <property type="entry name" value="Phage_int_SAM_4"/>
    <property type="match status" value="1"/>
</dbReference>
<evidence type="ECO:0000259" key="6">
    <source>
        <dbReference type="PROSITE" id="PS51898"/>
    </source>
</evidence>
<dbReference type="AlphaFoldDB" id="A0A1M6MLF7"/>
<organism evidence="8 9">
    <name type="scientific">Aequorivita viscosa</name>
    <dbReference type="NCBI Taxonomy" id="797419"/>
    <lineage>
        <taxon>Bacteria</taxon>
        <taxon>Pseudomonadati</taxon>
        <taxon>Bacteroidota</taxon>
        <taxon>Flavobacteriia</taxon>
        <taxon>Flavobacteriales</taxon>
        <taxon>Flavobacteriaceae</taxon>
        <taxon>Aequorivita</taxon>
    </lineage>
</organism>
<dbReference type="InterPro" id="IPR044068">
    <property type="entry name" value="CB"/>
</dbReference>
<dbReference type="Gene3D" id="1.10.443.10">
    <property type="entry name" value="Intergrase catalytic core"/>
    <property type="match status" value="1"/>
</dbReference>
<dbReference type="InterPro" id="IPR013762">
    <property type="entry name" value="Integrase-like_cat_sf"/>
</dbReference>
<gene>
    <name evidence="8" type="ORF">SAMN04487908_12810</name>
</gene>
<evidence type="ECO:0000256" key="1">
    <source>
        <dbReference type="ARBA" id="ARBA00008857"/>
    </source>
</evidence>
<dbReference type="Proteomes" id="UP000184172">
    <property type="component" value="Unassembled WGS sequence"/>
</dbReference>
<dbReference type="SUPFAM" id="SSF56349">
    <property type="entry name" value="DNA breaking-rejoining enzymes"/>
    <property type="match status" value="1"/>
</dbReference>
<sequence>MDFKKHITLRHLLLDNKKYIGLQFYSDKVLNALIRELPGLQWSEEYSMYYIVNNSNNLTSIFTVFKGVAWVNGKYFFGSNRSKNLDEEFDVSWYKKRALPDDYRACPPCYLQKLELKKYANNTVKAYVSCFERFINYYKGKEIDTLNEFDIRRYIQMLIQKRHSTSYINQAINSIKFYYEIVLGMPNRFYEIERPRKEKKLPVVLSKEDVFRVIASTNNLKHKCIVSLLYSAGLRRSELLNLRPENIDSKRMVIRVVGAKGNKDRYTLLSKKLLVDLRLYYKEYQPKEYLFEGMKGRKYHANSVFKIVSSAGERAGILVKVSPHVLRHSFATHLLESGTDLRYIQMLLGHNSTKTTEIYTHVATNNFDTIKNPLDL</sequence>
<dbReference type="Gene3D" id="1.10.150.130">
    <property type="match status" value="1"/>
</dbReference>
<dbReference type="NCBIfam" id="NF040815">
    <property type="entry name" value="recomb_XerA_Arch"/>
    <property type="match status" value="1"/>
</dbReference>
<protein>
    <submittedName>
        <fullName evidence="8">Site-specific recombinase XerD</fullName>
    </submittedName>
</protein>
<evidence type="ECO:0000256" key="2">
    <source>
        <dbReference type="ARBA" id="ARBA00022908"/>
    </source>
</evidence>
<dbReference type="PANTHER" id="PTHR30349:SF64">
    <property type="entry name" value="PROPHAGE INTEGRASE INTD-RELATED"/>
    <property type="match status" value="1"/>
</dbReference>
<dbReference type="EMBL" id="FQYV01000028">
    <property type="protein sequence ID" value="SHJ84236.1"/>
    <property type="molecule type" value="Genomic_DNA"/>
</dbReference>
<dbReference type="PROSITE" id="PS51898">
    <property type="entry name" value="TYR_RECOMBINASE"/>
    <property type="match status" value="1"/>
</dbReference>
<dbReference type="InterPro" id="IPR011010">
    <property type="entry name" value="DNA_brk_join_enz"/>
</dbReference>
<dbReference type="RefSeq" id="WP_073221019.1">
    <property type="nucleotide sequence ID" value="NZ_FNNS01000038.1"/>
</dbReference>
<evidence type="ECO:0000313" key="8">
    <source>
        <dbReference type="EMBL" id="SHJ84236.1"/>
    </source>
</evidence>
<evidence type="ECO:0000256" key="5">
    <source>
        <dbReference type="PROSITE-ProRule" id="PRU01248"/>
    </source>
</evidence>
<evidence type="ECO:0000259" key="7">
    <source>
        <dbReference type="PROSITE" id="PS51900"/>
    </source>
</evidence>
<dbReference type="OrthoDB" id="9801717at2"/>
<feature type="domain" description="Core-binding (CB)" evidence="7">
    <location>
        <begin position="84"/>
        <end position="183"/>
    </location>
</feature>
<evidence type="ECO:0000256" key="4">
    <source>
        <dbReference type="ARBA" id="ARBA00023172"/>
    </source>
</evidence>
<proteinExistence type="inferred from homology"/>
<comment type="similarity">
    <text evidence="1">Belongs to the 'phage' integrase family.</text>
</comment>
<dbReference type="InterPro" id="IPR004107">
    <property type="entry name" value="Integrase_SAM-like_N"/>
</dbReference>
<reference evidence="9" key="1">
    <citation type="submission" date="2016-11" db="EMBL/GenBank/DDBJ databases">
        <authorList>
            <person name="Varghese N."/>
            <person name="Submissions S."/>
        </authorList>
    </citation>
    <scope>NUCLEOTIDE SEQUENCE [LARGE SCALE GENOMIC DNA]</scope>
    <source>
        <strain evidence="9">DSM 26349</strain>
    </source>
</reference>
<evidence type="ECO:0000256" key="3">
    <source>
        <dbReference type="ARBA" id="ARBA00023125"/>
    </source>
</evidence>
<keyword evidence="2" id="KW-0229">DNA integration</keyword>
<dbReference type="STRING" id="797419.SAMN05216556_13812"/>